<sequence>MLAALAALAALPSPRLSPRAAPRLSPPLPTPVWPHFQRAHDAVRAGSVDAALPHLDAALRSGGGSLGGPPATLAAYGKLIKLSRHACGPHAAAELLAHLTHAAATPPDRATVHLVVSDLVYRSRPAAALRLLASLAAARVPLSTGSFDVLIHGARRAGDRALGFAAYRLLRRARLRPTTYTLNAMLELVGQTGGADEAARLLRRALCGAPRWRGAPPDAWTWSAAIAIATRARRPELARRLHLQLLRRADVKPNIAAYNAAIHAHFLAGRPARAALLYRRVRDGRGGAPRPRADTFNTMINGQHRAGLPIEWVVHEMAAAGVRPDVFTVCSLLRMQKDLKNTRYVWRWGRKHGVAKGRQAWHHLAEGYLRHGAPERVHALFGRMEAEGEPADVRSHNLYLRSLIATARPEEALAHIEAMAAAPRAPPPRRGATPPRGGRDVRRARAPPRLAWNATLVPPDECTFNLGLVAIRQLGDAAAPSREADLQRARRAVQLVQVAKGQHAASGPPSAVRAHSLLTAAGAEPMVAFAIWNSELRESVLSQRKAPPRRQQPDGEASLERACIQALMRVCGIARDPQSALRIITLLRKDGLCPDGTCFSAYLKGKAIDVPTSAQPRALQAGVELLRSGYERLLQLECCPEKVGVAPGGIERIRVVW</sequence>
<dbReference type="InterPro" id="IPR002885">
    <property type="entry name" value="PPR_rpt"/>
</dbReference>
<reference evidence="3 4" key="1">
    <citation type="journal article" date="2024" name="Science">
        <title>Giant polyketide synthase enzymes in the biosynthesis of giant marine polyether toxins.</title>
        <authorList>
            <person name="Fallon T.R."/>
            <person name="Shende V.V."/>
            <person name="Wierzbicki I.H."/>
            <person name="Pendleton A.L."/>
            <person name="Watervoot N.F."/>
            <person name="Auber R.P."/>
            <person name="Gonzalez D.J."/>
            <person name="Wisecaver J.H."/>
            <person name="Moore B.S."/>
        </authorList>
    </citation>
    <scope>NUCLEOTIDE SEQUENCE [LARGE SCALE GENOMIC DNA]</scope>
    <source>
        <strain evidence="3 4">12B1</strain>
    </source>
</reference>
<proteinExistence type="predicted"/>
<keyword evidence="4" id="KW-1185">Reference proteome</keyword>
<evidence type="ECO:0000256" key="2">
    <source>
        <dbReference type="SAM" id="MobiDB-lite"/>
    </source>
</evidence>
<dbReference type="Gene3D" id="1.25.40.10">
    <property type="entry name" value="Tetratricopeptide repeat domain"/>
    <property type="match status" value="3"/>
</dbReference>
<gene>
    <name evidence="3" type="ORF">AB1Y20_023376</name>
</gene>
<dbReference type="Proteomes" id="UP001515480">
    <property type="component" value="Unassembled WGS sequence"/>
</dbReference>
<evidence type="ECO:0000313" key="3">
    <source>
        <dbReference type="EMBL" id="KAL1519887.1"/>
    </source>
</evidence>
<evidence type="ECO:0000313" key="4">
    <source>
        <dbReference type="Proteomes" id="UP001515480"/>
    </source>
</evidence>
<name>A0AB34JF79_PRYPA</name>
<dbReference type="PANTHER" id="PTHR47933:SF47">
    <property type="entry name" value="PENTATRICOPEPTIDE REPEAT DOMAIN CONTAINING PROTEIN-RELATED"/>
    <property type="match status" value="1"/>
</dbReference>
<dbReference type="AlphaFoldDB" id="A0AB34JF79"/>
<organism evidence="3 4">
    <name type="scientific">Prymnesium parvum</name>
    <name type="common">Toxic golden alga</name>
    <dbReference type="NCBI Taxonomy" id="97485"/>
    <lineage>
        <taxon>Eukaryota</taxon>
        <taxon>Haptista</taxon>
        <taxon>Haptophyta</taxon>
        <taxon>Prymnesiophyceae</taxon>
        <taxon>Prymnesiales</taxon>
        <taxon>Prymnesiaceae</taxon>
        <taxon>Prymnesium</taxon>
    </lineage>
</organism>
<feature type="region of interest" description="Disordered" evidence="2">
    <location>
        <begin position="421"/>
        <end position="443"/>
    </location>
</feature>
<comment type="caution">
    <text evidence="3">The sequence shown here is derived from an EMBL/GenBank/DDBJ whole genome shotgun (WGS) entry which is preliminary data.</text>
</comment>
<accession>A0AB34JF79</accession>
<dbReference type="EMBL" id="JBGBPQ010000009">
    <property type="protein sequence ID" value="KAL1519887.1"/>
    <property type="molecule type" value="Genomic_DNA"/>
</dbReference>
<evidence type="ECO:0008006" key="5">
    <source>
        <dbReference type="Google" id="ProtNLM"/>
    </source>
</evidence>
<dbReference type="InterPro" id="IPR051240">
    <property type="entry name" value="Mito_RNA-Proc/Resp"/>
</dbReference>
<dbReference type="InterPro" id="IPR011990">
    <property type="entry name" value="TPR-like_helical_dom_sf"/>
</dbReference>
<keyword evidence="1" id="KW-0677">Repeat</keyword>
<protein>
    <recommendedName>
        <fullName evidence="5">Pentacotripeptide-repeat region of PRORP domain-containing protein</fullName>
    </recommendedName>
</protein>
<dbReference type="GO" id="GO:0003729">
    <property type="term" value="F:mRNA binding"/>
    <property type="evidence" value="ECO:0007669"/>
    <property type="project" value="TreeGrafter"/>
</dbReference>
<dbReference type="Pfam" id="PF01535">
    <property type="entry name" value="PPR"/>
    <property type="match status" value="1"/>
</dbReference>
<evidence type="ECO:0000256" key="1">
    <source>
        <dbReference type="ARBA" id="ARBA00022737"/>
    </source>
</evidence>
<dbReference type="PANTHER" id="PTHR47933">
    <property type="entry name" value="PENTATRICOPEPTIDE REPEAT-CONTAINING PROTEIN 1, MITOCHONDRIAL"/>
    <property type="match status" value="1"/>
</dbReference>